<feature type="compositionally biased region" description="Low complexity" evidence="1">
    <location>
        <begin position="273"/>
        <end position="284"/>
    </location>
</feature>
<feature type="compositionally biased region" description="Polar residues" evidence="1">
    <location>
        <begin position="480"/>
        <end position="490"/>
    </location>
</feature>
<dbReference type="InParanoid" id="A0A066VXA3"/>
<feature type="region of interest" description="Disordered" evidence="1">
    <location>
        <begin position="121"/>
        <end position="195"/>
    </location>
</feature>
<feature type="compositionally biased region" description="Low complexity" evidence="1">
    <location>
        <begin position="9"/>
        <end position="22"/>
    </location>
</feature>
<feature type="compositionally biased region" description="Low complexity" evidence="1">
    <location>
        <begin position="608"/>
        <end position="619"/>
    </location>
</feature>
<feature type="region of interest" description="Disordered" evidence="1">
    <location>
        <begin position="430"/>
        <end position="490"/>
    </location>
</feature>
<dbReference type="AlphaFoldDB" id="A0A066VXA3"/>
<feature type="compositionally biased region" description="Basic and acidic residues" evidence="1">
    <location>
        <begin position="293"/>
        <end position="308"/>
    </location>
</feature>
<dbReference type="PROSITE" id="PS51257">
    <property type="entry name" value="PROKAR_LIPOPROTEIN"/>
    <property type="match status" value="1"/>
</dbReference>
<feature type="region of interest" description="Disordered" evidence="1">
    <location>
        <begin position="1030"/>
        <end position="1051"/>
    </location>
</feature>
<feature type="compositionally biased region" description="Polar residues" evidence="1">
    <location>
        <begin position="430"/>
        <end position="452"/>
    </location>
</feature>
<feature type="compositionally biased region" description="Low complexity" evidence="1">
    <location>
        <begin position="1072"/>
        <end position="1103"/>
    </location>
</feature>
<gene>
    <name evidence="3" type="ORF">K437DRAFT_274017</name>
</gene>
<feature type="transmembrane region" description="Helical" evidence="2">
    <location>
        <begin position="779"/>
        <end position="802"/>
    </location>
</feature>
<dbReference type="Proteomes" id="UP000027361">
    <property type="component" value="Unassembled WGS sequence"/>
</dbReference>
<accession>A0A066VXA3</accession>
<feature type="region of interest" description="Disordered" evidence="1">
    <location>
        <begin position="272"/>
        <end position="308"/>
    </location>
</feature>
<organism evidence="3 4">
    <name type="scientific">Tilletiaria anomala (strain ATCC 24038 / CBS 436.72 / UBC 951)</name>
    <dbReference type="NCBI Taxonomy" id="1037660"/>
    <lineage>
        <taxon>Eukaryota</taxon>
        <taxon>Fungi</taxon>
        <taxon>Dikarya</taxon>
        <taxon>Basidiomycota</taxon>
        <taxon>Ustilaginomycotina</taxon>
        <taxon>Exobasidiomycetes</taxon>
        <taxon>Georgefischeriales</taxon>
        <taxon>Tilletiariaceae</taxon>
        <taxon>Tilletiaria</taxon>
    </lineage>
</organism>
<dbReference type="HOGENOM" id="CLU_280773_0_0_1"/>
<feature type="compositionally biased region" description="Basic and acidic residues" evidence="1">
    <location>
        <begin position="680"/>
        <end position="700"/>
    </location>
</feature>
<feature type="compositionally biased region" description="Low complexity" evidence="1">
    <location>
        <begin position="138"/>
        <end position="159"/>
    </location>
</feature>
<feature type="region of interest" description="Disordered" evidence="1">
    <location>
        <begin position="574"/>
        <end position="705"/>
    </location>
</feature>
<name>A0A066VXA3_TILAU</name>
<proteinExistence type="predicted"/>
<feature type="region of interest" description="Disordered" evidence="1">
    <location>
        <begin position="207"/>
        <end position="252"/>
    </location>
</feature>
<feature type="region of interest" description="Disordered" evidence="1">
    <location>
        <begin position="1072"/>
        <end position="1118"/>
    </location>
</feature>
<evidence type="ECO:0000313" key="3">
    <source>
        <dbReference type="EMBL" id="KDN46131.1"/>
    </source>
</evidence>
<feature type="transmembrane region" description="Helical" evidence="2">
    <location>
        <begin position="814"/>
        <end position="832"/>
    </location>
</feature>
<feature type="compositionally biased region" description="Low complexity" evidence="1">
    <location>
        <begin position="166"/>
        <end position="176"/>
    </location>
</feature>
<comment type="caution">
    <text evidence="3">The sequence shown here is derived from an EMBL/GenBank/DDBJ whole genome shotgun (WGS) entry which is preliminary data.</text>
</comment>
<feature type="region of interest" description="Disordered" evidence="1">
    <location>
        <begin position="9"/>
        <end position="30"/>
    </location>
</feature>
<feature type="transmembrane region" description="Helical" evidence="2">
    <location>
        <begin position="753"/>
        <end position="773"/>
    </location>
</feature>
<reference evidence="3 4" key="1">
    <citation type="submission" date="2014-05" db="EMBL/GenBank/DDBJ databases">
        <title>Draft genome sequence of a rare smut relative, Tilletiaria anomala UBC 951.</title>
        <authorList>
            <consortium name="DOE Joint Genome Institute"/>
            <person name="Toome M."/>
            <person name="Kuo A."/>
            <person name="Henrissat B."/>
            <person name="Lipzen A."/>
            <person name="Tritt A."/>
            <person name="Yoshinaga Y."/>
            <person name="Zane M."/>
            <person name="Barry K."/>
            <person name="Grigoriev I.V."/>
            <person name="Spatafora J.W."/>
            <person name="Aimea M.C."/>
        </authorList>
    </citation>
    <scope>NUCLEOTIDE SEQUENCE [LARGE SCALE GENOMIC DNA]</scope>
    <source>
        <strain evidence="3 4">UBC 951</strain>
    </source>
</reference>
<keyword evidence="2" id="KW-1133">Transmembrane helix</keyword>
<evidence type="ECO:0000313" key="4">
    <source>
        <dbReference type="Proteomes" id="UP000027361"/>
    </source>
</evidence>
<dbReference type="RefSeq" id="XP_013243446.1">
    <property type="nucleotide sequence ID" value="XM_013387992.1"/>
</dbReference>
<keyword evidence="2" id="KW-0812">Transmembrane</keyword>
<protein>
    <submittedName>
        <fullName evidence="3">Uncharacterized protein</fullName>
    </submittedName>
</protein>
<dbReference type="GeneID" id="25266490"/>
<feature type="region of interest" description="Disordered" evidence="1">
    <location>
        <begin position="325"/>
        <end position="364"/>
    </location>
</feature>
<keyword evidence="2" id="KW-0472">Membrane</keyword>
<feature type="compositionally biased region" description="Basic and acidic residues" evidence="1">
    <location>
        <begin position="652"/>
        <end position="665"/>
    </location>
</feature>
<feature type="transmembrane region" description="Helical" evidence="2">
    <location>
        <begin position="894"/>
        <end position="917"/>
    </location>
</feature>
<dbReference type="EMBL" id="JMSN01000037">
    <property type="protein sequence ID" value="KDN46131.1"/>
    <property type="molecule type" value="Genomic_DNA"/>
</dbReference>
<evidence type="ECO:0000256" key="2">
    <source>
        <dbReference type="SAM" id="Phobius"/>
    </source>
</evidence>
<sequence>MRTIRFVTCPATSSSSCSPRPDSSADHRVPHTYPPRSLDISDAHVNVGTPTHTALPSSSLNLHRSDADVAVQANQQRGAIYLTFGALQATASSMAAAAVATMEPPFAPQDPVQLLSANAAGAGTGRTRKSSEQQENRASSQAASGAQYAAADGSSGSSPARPPHSPASHPLPASPHTAGAPSSPRRDRLSRTHRPAMASSTLLAFAHQSASEQTQSQVRMLGQSPTLSTSPLPGASRYHPHHHGAGADSFGTWDAGSESAAAVGHRSHTELWSALSPPGSPAASFVSAVTPTRRRDSLGSRPHSDSRASAHLAIPLYAPLPPFSAPESGSVSRPSASAHDCDHEARSPGAPQSHDNAADSGAEKHHELDAAMERRRTGGWSKHARRWSNSFGRSSSQYLQSASPYLRAGLNELYDIFNMEADTCASPSLLPTANYPQGHASPTRSQSGTGAASPSKGGGGVLPRRRDSQSSEHSILFGSPPQSQTQFSYAHGSQNGHFHYAWAMREEGSHTTTCSSSASGCADHGRASIDTNATSVASSSACTSLRADGDDEQVLMSLDMVQGCSASQHTNSYIPLNDASDPPAACMDVDVDKGMDSPRGGRGRALGRSQSARVSASSSLVGEQAGFGTAEEKRRHMLSHISRALRGNAGLTRRDNGRAAGDAKRPSSLQGRQPQSRASADADHGAGVDSASLHKRDSAHRQRKFSNLSPLGAPLALQWACDSGRVAERNVVVHELHKGLGQAVIQLPTRRKVAAYLGSSAAIVAGICVLEVILHPDAFSVSLIYFFGAQVGLLLLGLVALAQHWRSPMALCSRAIRAHALAQVLVSFSAFSNLSSTASYRPHHHAIRAAQQLHPRSFSGVAVTATDAESGPARLSSASLHAHDTDVGSISNRIMYLFGFVAQALLPLALAIGLQFYSGRLLGSLSNKVVKKGEGAIRAQIHGDCAGQGDNAHARDASSASFRLAMALRAESQVGQDQMLGLSPALRCSSPSILSAPAPLSTSPESSPSFVAERAAQILGLRHIGAVEPLPLPPRSPLPRAKRAHKKSASTSHINLEELLVPSWSAATVAATSSSPFSLPGATPASPPSSSSLPAHHPSASTPRSASTLPINERKKMA</sequence>
<evidence type="ECO:0000256" key="1">
    <source>
        <dbReference type="SAM" id="MobiDB-lite"/>
    </source>
</evidence>
<feature type="compositionally biased region" description="Polar residues" evidence="1">
    <location>
        <begin position="207"/>
        <end position="231"/>
    </location>
</feature>
<keyword evidence="4" id="KW-1185">Reference proteome</keyword>
<feature type="compositionally biased region" description="Polar residues" evidence="1">
    <location>
        <begin position="667"/>
        <end position="678"/>
    </location>
</feature>